<dbReference type="EMBL" id="NIHT01000030">
    <property type="protein sequence ID" value="PLT71723.1"/>
    <property type="molecule type" value="Genomic_DNA"/>
</dbReference>
<dbReference type="AlphaFoldDB" id="A0A2N5P992"/>
<proteinExistence type="predicted"/>
<protein>
    <submittedName>
        <fullName evidence="1">Uncharacterized protein</fullName>
    </submittedName>
</protein>
<accession>A0A2N5P992</accession>
<dbReference type="Proteomes" id="UP000235093">
    <property type="component" value="Unassembled WGS sequence"/>
</dbReference>
<dbReference type="RefSeq" id="WP_101884284.1">
    <property type="nucleotide sequence ID" value="NZ_CP176629.1"/>
</dbReference>
<reference evidence="1 2" key="1">
    <citation type="journal article" date="2017" name="Genome Med.">
        <title>A novel Ruminococcus gnavus clade enriched in inflammatory bowel disease patients.</title>
        <authorList>
            <person name="Hall A.B."/>
            <person name="Yassour M."/>
            <person name="Sauk J."/>
            <person name="Garner A."/>
            <person name="Jiang X."/>
            <person name="Arthur T."/>
            <person name="Lagoudas G.K."/>
            <person name="Vatanen T."/>
            <person name="Fornelos N."/>
            <person name="Wilson R."/>
            <person name="Bertha M."/>
            <person name="Cohen M."/>
            <person name="Garber J."/>
            <person name="Khalili H."/>
            <person name="Gevers D."/>
            <person name="Ananthakrishnan A.N."/>
            <person name="Kugathasan S."/>
            <person name="Lander E.S."/>
            <person name="Blainey P."/>
            <person name="Vlamakis H."/>
            <person name="Xavier R.J."/>
            <person name="Huttenhower C."/>
        </authorList>
    </citation>
    <scope>NUCLEOTIDE SEQUENCE [LARGE SCALE GENOMIC DNA]</scope>
    <source>
        <strain evidence="1 2">RJX1125</strain>
    </source>
</reference>
<evidence type="ECO:0000313" key="1">
    <source>
        <dbReference type="EMBL" id="PLT71723.1"/>
    </source>
</evidence>
<gene>
    <name evidence="1" type="ORF">CDL23_14435</name>
</gene>
<evidence type="ECO:0000313" key="2">
    <source>
        <dbReference type="Proteomes" id="UP000235093"/>
    </source>
</evidence>
<organism evidence="1 2">
    <name type="scientific">Mediterraneibacter gnavus</name>
    <name type="common">Ruminococcus gnavus</name>
    <dbReference type="NCBI Taxonomy" id="33038"/>
    <lineage>
        <taxon>Bacteria</taxon>
        <taxon>Bacillati</taxon>
        <taxon>Bacillota</taxon>
        <taxon>Clostridia</taxon>
        <taxon>Lachnospirales</taxon>
        <taxon>Lachnospiraceae</taxon>
        <taxon>Mediterraneibacter</taxon>
    </lineage>
</organism>
<sequence>MKDETMAGYYQLLIAIFCNLNAREARYLYDYGPAHPICRRMMYRKLKHQKQGDCFSEKEILDRLEQLEKNGCFYREEKGT</sequence>
<comment type="caution">
    <text evidence="1">The sequence shown here is derived from an EMBL/GenBank/DDBJ whole genome shotgun (WGS) entry which is preliminary data.</text>
</comment>
<name>A0A2N5P992_MEDGN</name>